<evidence type="ECO:0000259" key="3">
    <source>
        <dbReference type="Pfam" id="PF01261"/>
    </source>
</evidence>
<gene>
    <name evidence="4" type="ORF">GCM10010977_30240</name>
</gene>
<evidence type="ECO:0000256" key="2">
    <source>
        <dbReference type="ARBA" id="ARBA00023277"/>
    </source>
</evidence>
<dbReference type="InterPro" id="IPR013022">
    <property type="entry name" value="Xyl_isomerase-like_TIM-brl"/>
</dbReference>
<dbReference type="Pfam" id="PF01261">
    <property type="entry name" value="AP_endonuc_2"/>
    <property type="match status" value="1"/>
</dbReference>
<protein>
    <submittedName>
        <fullName evidence="4">Epimerase</fullName>
    </submittedName>
</protein>
<keyword evidence="2" id="KW-0119">Carbohydrate metabolism</keyword>
<dbReference type="InterPro" id="IPR036237">
    <property type="entry name" value="Xyl_isomerase-like_sf"/>
</dbReference>
<feature type="domain" description="Xylose isomerase-like TIM barrel" evidence="3">
    <location>
        <begin position="43"/>
        <end position="266"/>
    </location>
</feature>
<keyword evidence="1" id="KW-0413">Isomerase</keyword>
<dbReference type="PANTHER" id="PTHR43489">
    <property type="entry name" value="ISOMERASE"/>
    <property type="match status" value="1"/>
</dbReference>
<dbReference type="SUPFAM" id="SSF51658">
    <property type="entry name" value="Xylose isomerase-like"/>
    <property type="match status" value="1"/>
</dbReference>
<evidence type="ECO:0000313" key="5">
    <source>
        <dbReference type="Proteomes" id="UP000642509"/>
    </source>
</evidence>
<keyword evidence="5" id="KW-1185">Reference proteome</keyword>
<dbReference type="InterPro" id="IPR050417">
    <property type="entry name" value="Sugar_Epim/Isomerase"/>
</dbReference>
<sequence length="294" mass="31610">MSLPASAAEPLQDSRVRVDLACQSAAFTTDPFSMEFAASLPVLRDAGYRRVVLGPLDPSSRGIESLGQRIHDAGLAPITMAVQSPEANVMSDEPTVRRRGFEQLRRFVDMTGRMGGDQLNGVPYGVHGDTTARPAEGALANTAQLVGDVADEAAAAGILMTFEVVNRYETSVLNTASQAVRFVELSGSRNLRIHLDTFHMAIEETDLLGAVAHALPHLGYLEFGQSSRGLLSTGSLDLPRILEEVEALGYAGRFGVEGFSRAVMQEPVADALKIWDTTFRTGEEFVRDAAALFA</sequence>
<reference evidence="5" key="1">
    <citation type="journal article" date="2019" name="Int. J. Syst. Evol. Microbiol.">
        <title>The Global Catalogue of Microorganisms (GCM) 10K type strain sequencing project: providing services to taxonomists for standard genome sequencing and annotation.</title>
        <authorList>
            <consortium name="The Broad Institute Genomics Platform"/>
            <consortium name="The Broad Institute Genome Sequencing Center for Infectious Disease"/>
            <person name="Wu L."/>
            <person name="Ma J."/>
        </authorList>
    </citation>
    <scope>NUCLEOTIDE SEQUENCE [LARGE SCALE GENOMIC DNA]</scope>
    <source>
        <strain evidence="5">CGMCC 1.7064</strain>
    </source>
</reference>
<evidence type="ECO:0000313" key="4">
    <source>
        <dbReference type="EMBL" id="GGO49112.1"/>
    </source>
</evidence>
<accession>A0ABQ2MBQ0</accession>
<comment type="caution">
    <text evidence="4">The sequence shown here is derived from an EMBL/GenBank/DDBJ whole genome shotgun (WGS) entry which is preliminary data.</text>
</comment>
<dbReference type="Gene3D" id="3.20.20.150">
    <property type="entry name" value="Divalent-metal-dependent TIM barrel enzymes"/>
    <property type="match status" value="1"/>
</dbReference>
<dbReference type="PANTHER" id="PTHR43489:SF7">
    <property type="entry name" value="3-DEHYDRO-D-GULOSIDE 4-EPIMERASE-RELATED"/>
    <property type="match status" value="1"/>
</dbReference>
<proteinExistence type="predicted"/>
<organism evidence="4 5">
    <name type="scientific">Citricoccus zhacaiensis</name>
    <dbReference type="NCBI Taxonomy" id="489142"/>
    <lineage>
        <taxon>Bacteria</taxon>
        <taxon>Bacillati</taxon>
        <taxon>Actinomycetota</taxon>
        <taxon>Actinomycetes</taxon>
        <taxon>Micrococcales</taxon>
        <taxon>Micrococcaceae</taxon>
        <taxon>Citricoccus</taxon>
    </lineage>
</organism>
<dbReference type="EMBL" id="BMLQ01000011">
    <property type="protein sequence ID" value="GGO49112.1"/>
    <property type="molecule type" value="Genomic_DNA"/>
</dbReference>
<evidence type="ECO:0000256" key="1">
    <source>
        <dbReference type="ARBA" id="ARBA00023235"/>
    </source>
</evidence>
<dbReference type="Proteomes" id="UP000642509">
    <property type="component" value="Unassembled WGS sequence"/>
</dbReference>
<dbReference type="RefSeq" id="WP_188806935.1">
    <property type="nucleotide sequence ID" value="NZ_BAAAOU010000015.1"/>
</dbReference>
<name>A0ABQ2MBQ0_9MICC</name>